<dbReference type="Proteomes" id="UP001597062">
    <property type="component" value="Unassembled WGS sequence"/>
</dbReference>
<keyword evidence="10" id="KW-1185">Reference proteome</keyword>
<dbReference type="InterPro" id="IPR057601">
    <property type="entry name" value="Oar-like_b-barrel"/>
</dbReference>
<gene>
    <name evidence="9" type="ORF">ACFQ1U_01865</name>
</gene>
<accession>A0ABW3JNM9</accession>
<name>A0ABW3JNM9_9FLAO</name>
<feature type="domain" description="TonB-dependent transporter Oar-like beta-barrel" evidence="8">
    <location>
        <begin position="234"/>
        <end position="695"/>
    </location>
</feature>
<dbReference type="Gene3D" id="2.60.40.1120">
    <property type="entry name" value="Carboxypeptidase-like, regulatory domain"/>
    <property type="match status" value="1"/>
</dbReference>
<proteinExistence type="predicted"/>
<evidence type="ECO:0000256" key="2">
    <source>
        <dbReference type="ARBA" id="ARBA00022448"/>
    </source>
</evidence>
<evidence type="ECO:0000256" key="6">
    <source>
        <dbReference type="ARBA" id="ARBA00023237"/>
    </source>
</evidence>
<dbReference type="RefSeq" id="WP_386104720.1">
    <property type="nucleotide sequence ID" value="NZ_JBHTJR010000014.1"/>
</dbReference>
<evidence type="ECO:0000256" key="4">
    <source>
        <dbReference type="ARBA" id="ARBA00022692"/>
    </source>
</evidence>
<dbReference type="EMBL" id="JBHTJR010000014">
    <property type="protein sequence ID" value="MFD0991939.1"/>
    <property type="molecule type" value="Genomic_DNA"/>
</dbReference>
<comment type="subcellular location">
    <subcellularLocation>
        <location evidence="1">Cell outer membrane</location>
        <topology evidence="1">Multi-pass membrane protein</topology>
    </subcellularLocation>
</comment>
<keyword evidence="2" id="KW-0813">Transport</keyword>
<evidence type="ECO:0000256" key="7">
    <source>
        <dbReference type="SAM" id="SignalP"/>
    </source>
</evidence>
<keyword evidence="7" id="KW-0732">Signal</keyword>
<keyword evidence="3" id="KW-1134">Transmembrane beta strand</keyword>
<reference evidence="10" key="1">
    <citation type="journal article" date="2019" name="Int. J. Syst. Evol. Microbiol.">
        <title>The Global Catalogue of Microorganisms (GCM) 10K type strain sequencing project: providing services to taxonomists for standard genome sequencing and annotation.</title>
        <authorList>
            <consortium name="The Broad Institute Genomics Platform"/>
            <consortium name="The Broad Institute Genome Sequencing Center for Infectious Disease"/>
            <person name="Wu L."/>
            <person name="Ma J."/>
        </authorList>
    </citation>
    <scope>NUCLEOTIDE SEQUENCE [LARGE SCALE GENOMIC DNA]</scope>
    <source>
        <strain evidence="10">CCUG 60527</strain>
    </source>
</reference>
<feature type="chain" id="PRO_5046086680" evidence="7">
    <location>
        <begin position="20"/>
        <end position="1070"/>
    </location>
</feature>
<comment type="caution">
    <text evidence="9">The sequence shown here is derived from an EMBL/GenBank/DDBJ whole genome shotgun (WGS) entry which is preliminary data.</text>
</comment>
<evidence type="ECO:0000313" key="10">
    <source>
        <dbReference type="Proteomes" id="UP001597062"/>
    </source>
</evidence>
<dbReference type="SUPFAM" id="SSF56935">
    <property type="entry name" value="Porins"/>
    <property type="match status" value="1"/>
</dbReference>
<protein>
    <submittedName>
        <fullName evidence="9">TonB-dependent receptor domain-containing protein</fullName>
    </submittedName>
</protein>
<feature type="signal peptide" evidence="7">
    <location>
        <begin position="1"/>
        <end position="19"/>
    </location>
</feature>
<keyword evidence="4" id="KW-0812">Transmembrane</keyword>
<keyword evidence="6" id="KW-0998">Cell outer membrane</keyword>
<dbReference type="InterPro" id="IPR039426">
    <property type="entry name" value="TonB-dep_rcpt-like"/>
</dbReference>
<evidence type="ECO:0000259" key="8">
    <source>
        <dbReference type="Pfam" id="PF25183"/>
    </source>
</evidence>
<evidence type="ECO:0000313" key="9">
    <source>
        <dbReference type="EMBL" id="MFD0991939.1"/>
    </source>
</evidence>
<organism evidence="9 10">
    <name type="scientific">Tenacibaculum geojense</name>
    <dbReference type="NCBI Taxonomy" id="915352"/>
    <lineage>
        <taxon>Bacteria</taxon>
        <taxon>Pseudomonadati</taxon>
        <taxon>Bacteroidota</taxon>
        <taxon>Flavobacteriia</taxon>
        <taxon>Flavobacteriales</taxon>
        <taxon>Flavobacteriaceae</taxon>
        <taxon>Tenacibaculum</taxon>
    </lineage>
</organism>
<dbReference type="Pfam" id="PF13620">
    <property type="entry name" value="CarboxypepD_reg"/>
    <property type="match status" value="1"/>
</dbReference>
<dbReference type="SUPFAM" id="SSF49464">
    <property type="entry name" value="Carboxypeptidase regulatory domain-like"/>
    <property type="match status" value="1"/>
</dbReference>
<dbReference type="Gene3D" id="2.40.170.20">
    <property type="entry name" value="TonB-dependent receptor, beta-barrel domain"/>
    <property type="match status" value="1"/>
</dbReference>
<dbReference type="InterPro" id="IPR008969">
    <property type="entry name" value="CarboxyPept-like_regulatory"/>
</dbReference>
<keyword evidence="9" id="KW-0675">Receptor</keyword>
<dbReference type="Pfam" id="PF25183">
    <property type="entry name" value="OMP_b-brl_4"/>
    <property type="match status" value="1"/>
</dbReference>
<evidence type="ECO:0000256" key="5">
    <source>
        <dbReference type="ARBA" id="ARBA00023136"/>
    </source>
</evidence>
<dbReference type="PANTHER" id="PTHR30069">
    <property type="entry name" value="TONB-DEPENDENT OUTER MEMBRANE RECEPTOR"/>
    <property type="match status" value="1"/>
</dbReference>
<sequence>MKKLLFLSFLMLLSFSVNAQVTTSKIKGTVLDKAGEPLFGANIVVLHVPTGTVSGAVAQDNGSYTVPNLRVGGPYKVTFSYIGFKSQEVEGIYLTLGKTTNINGVLAEDGEQLEEVVISSSKSKIFNSDRTGAQTSVSATQLKTLPTISRSASDFTRLEPTASNGSFGGRNDQYNNFSLDGSIFNNPFGLDAATPGGQTGSQPISLDAIEQISVSVAPYDVTLAGFTGASVNAVTKSGTNEFTGTVYGFYRNQDLTGGKILKQEVFKPKLNQAQYGASLGGPIVKDKLFFFANFEKDDRVDLGSNFQPSTGQGSINESRVLESDLIAVSNILSQVVIGQDAQGNDIFYNPGAYKNFTYDQESTKGIFKLDWNVNKNHRLALIYNFLRSSKEKPAHPTALGFRGPSFQTLQFENAGYEINNNIDSFLLELNSTFNETTTNKLQIGYTLFDDFRNPLSSPAPSITLLDEFSGSNYIIAGHEPFSINNKLDQRVFQLTNNMNFFKGDHTITVGFSFEKFMFDNSFNLGVYGAQGVFFPTGSISDFRNLDATAEANLVADYQAQFNSAIAAHNSLTASGQGNPGGFALAETNVGQLAFYLQDEWEVNNDVKVTLGIRFDKPLFFDTAERAQDVIDNACCFNPNATYTNPNSGESVTLDNRNMPTNEWLISPRLGFNWDVNGEGKIQLRGGTGLFTGRLPFVWLGNQIANPNTFFLQMVDPDFQFPQVWRTNVGVDYRLEDGWVLTGDISYTEDLNGAHVQNWGLDTPSGSLNTPFDTRPIYTDIDKAGNAAYVFTNSDKGRTYNFSAKVEKSFENGLYTNVAYSYLNSKDVNSIEAEITGDAWNFNPSLGNVNNDVLGYSKYGDTHRIIGVASKKFTYGTNDKFATTLSTFFEYAKGGRFSYTYAGDINNDDVNPGDGSRNDLIYIPTDAEIDLMNFDGANYPVALQREGLKQYIAQDDYLSGRRGQYAERYGATAPWRSRWDVKILQDFNFNVSDNKQNTIQLSIDILNFGNLINSEWGLVQQIGNVQPIGVSVDENTSTPTYTFDPNQVETFVYDTSLLSRWQMQVGLRYIF</sequence>
<evidence type="ECO:0000256" key="1">
    <source>
        <dbReference type="ARBA" id="ARBA00004571"/>
    </source>
</evidence>
<evidence type="ECO:0000256" key="3">
    <source>
        <dbReference type="ARBA" id="ARBA00022452"/>
    </source>
</evidence>
<dbReference type="InterPro" id="IPR036942">
    <property type="entry name" value="Beta-barrel_TonB_sf"/>
</dbReference>
<dbReference type="PANTHER" id="PTHR30069:SF46">
    <property type="entry name" value="OAR PROTEIN"/>
    <property type="match status" value="1"/>
</dbReference>
<keyword evidence="5" id="KW-0472">Membrane</keyword>